<dbReference type="KEGG" id="prz:GZH47_03185"/>
<dbReference type="AlphaFoldDB" id="A0A6C0NVI6"/>
<evidence type="ECO:0000313" key="2">
    <source>
        <dbReference type="EMBL" id="QHW29936.1"/>
    </source>
</evidence>
<evidence type="ECO:0000259" key="1">
    <source>
        <dbReference type="Pfam" id="PF13579"/>
    </source>
</evidence>
<gene>
    <name evidence="2" type="ORF">GZH47_03185</name>
</gene>
<protein>
    <submittedName>
        <fullName evidence="2">Glycosyltransferase family 4 protein</fullName>
    </submittedName>
</protein>
<dbReference type="InterPro" id="IPR050194">
    <property type="entry name" value="Glycosyltransferase_grp1"/>
</dbReference>
<dbReference type="Gene3D" id="3.40.50.2000">
    <property type="entry name" value="Glycogen Phosphorylase B"/>
    <property type="match status" value="2"/>
</dbReference>
<dbReference type="EMBL" id="CP048286">
    <property type="protein sequence ID" value="QHW29936.1"/>
    <property type="molecule type" value="Genomic_DNA"/>
</dbReference>
<dbReference type="GO" id="GO:0016757">
    <property type="term" value="F:glycosyltransferase activity"/>
    <property type="evidence" value="ECO:0007669"/>
    <property type="project" value="TreeGrafter"/>
</dbReference>
<dbReference type="PANTHER" id="PTHR45947:SF3">
    <property type="entry name" value="SULFOQUINOVOSYL TRANSFERASE SQD2"/>
    <property type="match status" value="1"/>
</dbReference>
<dbReference type="PANTHER" id="PTHR45947">
    <property type="entry name" value="SULFOQUINOVOSYL TRANSFERASE SQD2"/>
    <property type="match status" value="1"/>
</dbReference>
<sequence>MQTAGLHVPVLNLPAVSHYAPQPSARQASGSKLAIVYLVHAFYPESYTGTEKFVLQAARTMQQRGHRVKVIACSSRIPEQPAENAAIASQEYMYEGIPVLTYRSPSQEDPASSSSFDGGDPRLSAFADELLTREQPDLLHVAHAMYGAAFVQSARKLGIPYVMTLTDYWFACPKSTLIRNDRQLCAGPEGGAACMTHCQIPYAGERLQALMPLLQTAACVTAPSAFLAAYMKSVMPPLNVEVVPHGMRYEWIAPNRKTYQAGDRITLVYGGSLGEHKGVHVLLAAMAMVPSRRLRLHVYGAGPPEYTESLRRAAYRDKRISFRGTYTEADTARIYQEADIAIVPSVWYENYPLTLHEALASRVPVIASNIGGMAEKITDGLNGFTFRVGDARHLAARLKLLLRRPAMINGLKARIDEMPLPSLDVEMNAYEAMYYAHARYNSG</sequence>
<name>A0A6C0NVI6_9BACL</name>
<dbReference type="Pfam" id="PF13692">
    <property type="entry name" value="Glyco_trans_1_4"/>
    <property type="match status" value="1"/>
</dbReference>
<proteinExistence type="predicted"/>
<keyword evidence="2" id="KW-0808">Transferase</keyword>
<feature type="domain" description="Glycosyltransferase subfamily 4-like N-terminal" evidence="1">
    <location>
        <begin position="48"/>
        <end position="246"/>
    </location>
</feature>
<dbReference type="SUPFAM" id="SSF53756">
    <property type="entry name" value="UDP-Glycosyltransferase/glycogen phosphorylase"/>
    <property type="match status" value="1"/>
</dbReference>
<dbReference type="Pfam" id="PF13579">
    <property type="entry name" value="Glyco_trans_4_4"/>
    <property type="match status" value="1"/>
</dbReference>
<organism evidence="2 3">
    <name type="scientific">Paenibacillus rhizovicinus</name>
    <dbReference type="NCBI Taxonomy" id="2704463"/>
    <lineage>
        <taxon>Bacteria</taxon>
        <taxon>Bacillati</taxon>
        <taxon>Bacillota</taxon>
        <taxon>Bacilli</taxon>
        <taxon>Bacillales</taxon>
        <taxon>Paenibacillaceae</taxon>
        <taxon>Paenibacillus</taxon>
    </lineage>
</organism>
<dbReference type="InterPro" id="IPR028098">
    <property type="entry name" value="Glyco_trans_4-like_N"/>
</dbReference>
<dbReference type="Proteomes" id="UP000479114">
    <property type="component" value="Chromosome"/>
</dbReference>
<reference evidence="2 3" key="1">
    <citation type="submission" date="2020-02" db="EMBL/GenBank/DDBJ databases">
        <title>Paenibacillus sp. nov., isolated from rhizosphere soil of tomato.</title>
        <authorList>
            <person name="Weon H.-Y."/>
            <person name="Lee S.A."/>
        </authorList>
    </citation>
    <scope>NUCLEOTIDE SEQUENCE [LARGE SCALE GENOMIC DNA]</scope>
    <source>
        <strain evidence="2 3">14171R-81</strain>
    </source>
</reference>
<keyword evidence="3" id="KW-1185">Reference proteome</keyword>
<dbReference type="RefSeq" id="WP_162638505.1">
    <property type="nucleotide sequence ID" value="NZ_CP048286.1"/>
</dbReference>
<accession>A0A6C0NVI6</accession>
<evidence type="ECO:0000313" key="3">
    <source>
        <dbReference type="Proteomes" id="UP000479114"/>
    </source>
</evidence>